<accession>A0A6J4UL09</accession>
<evidence type="ECO:0000259" key="10">
    <source>
        <dbReference type="PROSITE" id="PS50113"/>
    </source>
</evidence>
<feature type="domain" description="PAS" evidence="9">
    <location>
        <begin position="35"/>
        <end position="102"/>
    </location>
</feature>
<dbReference type="Gene3D" id="1.10.287.130">
    <property type="match status" value="1"/>
</dbReference>
<dbReference type="SMART" id="SM00091">
    <property type="entry name" value="PAS"/>
    <property type="match status" value="1"/>
</dbReference>
<dbReference type="InterPro" id="IPR003661">
    <property type="entry name" value="HisK_dim/P_dom"/>
</dbReference>
<dbReference type="InterPro" id="IPR004358">
    <property type="entry name" value="Sig_transdc_His_kin-like_C"/>
</dbReference>
<dbReference type="InterPro" id="IPR050736">
    <property type="entry name" value="Sensor_HK_Regulatory"/>
</dbReference>
<evidence type="ECO:0000256" key="1">
    <source>
        <dbReference type="ARBA" id="ARBA00000085"/>
    </source>
</evidence>
<evidence type="ECO:0000256" key="2">
    <source>
        <dbReference type="ARBA" id="ARBA00012438"/>
    </source>
</evidence>
<reference evidence="11" key="1">
    <citation type="submission" date="2020-02" db="EMBL/GenBank/DDBJ databases">
        <authorList>
            <person name="Meier V. D."/>
        </authorList>
    </citation>
    <scope>NUCLEOTIDE SEQUENCE</scope>
    <source>
        <strain evidence="11">AVDCRST_MAG59</strain>
    </source>
</reference>
<evidence type="ECO:0000256" key="5">
    <source>
        <dbReference type="ARBA" id="ARBA00022777"/>
    </source>
</evidence>
<name>A0A6J4UL09_9BACT</name>
<dbReference type="SMART" id="SM00387">
    <property type="entry name" value="HATPase_c"/>
    <property type="match status" value="1"/>
</dbReference>
<dbReference type="InterPro" id="IPR003594">
    <property type="entry name" value="HATPase_dom"/>
</dbReference>
<sequence>MRTGTIRGAAAPGQGHEPGRQTTDPGQDILRLRNRAVAAAANAFVVADIAAPDAPVVDVNPAFEQMTGYGPDEVLGRNCRFLQGPGTDPETVHRLRQVIDARAETTAVLLNYRKDGTPFWNELYLAPMADESGDVRHYVGVQSDVTGRVRAAELEIALAAEREASRLKDEFLATMSHELRTPLTAITGYAELLGMDGGLAPTQADDIAQIAQSAGRLLGLIDDVLRLAELEAGRVALHRTALDLGDALAPAVAAAVSAAEAKGLELKADLPGDIQVYADPAALRQVVTTLVGNAVKFTEAGSIRVSALASDDEVEVVVSDSGPGIAPEVLPHIFAPFRQADGRRSRRHGGAGLGVAIADRLVRLHGEAIAVESEPGTGSTFTLRLPRV</sequence>
<dbReference type="PROSITE" id="PS50112">
    <property type="entry name" value="PAS"/>
    <property type="match status" value="1"/>
</dbReference>
<evidence type="ECO:0000256" key="7">
    <source>
        <dbReference type="SAM" id="MobiDB-lite"/>
    </source>
</evidence>
<dbReference type="PANTHER" id="PTHR43711">
    <property type="entry name" value="TWO-COMPONENT HISTIDINE KINASE"/>
    <property type="match status" value="1"/>
</dbReference>
<protein>
    <recommendedName>
        <fullName evidence="2">histidine kinase</fullName>
        <ecNumber evidence="2">2.7.13.3</ecNumber>
    </recommendedName>
</protein>
<feature type="domain" description="PAC" evidence="10">
    <location>
        <begin position="103"/>
        <end position="157"/>
    </location>
</feature>
<dbReference type="InterPro" id="IPR000014">
    <property type="entry name" value="PAS"/>
</dbReference>
<dbReference type="InterPro" id="IPR005467">
    <property type="entry name" value="His_kinase_dom"/>
</dbReference>
<dbReference type="PANTHER" id="PTHR43711:SF26">
    <property type="entry name" value="SENSOR HISTIDINE KINASE RCSC"/>
    <property type="match status" value="1"/>
</dbReference>
<evidence type="ECO:0000259" key="8">
    <source>
        <dbReference type="PROSITE" id="PS50109"/>
    </source>
</evidence>
<dbReference type="PRINTS" id="PR00344">
    <property type="entry name" value="BCTRLSENSOR"/>
</dbReference>
<dbReference type="Pfam" id="PF13426">
    <property type="entry name" value="PAS_9"/>
    <property type="match status" value="1"/>
</dbReference>
<keyword evidence="5" id="KW-0418">Kinase</keyword>
<dbReference type="FunFam" id="3.30.565.10:FF:000006">
    <property type="entry name" value="Sensor histidine kinase WalK"/>
    <property type="match status" value="1"/>
</dbReference>
<organism evidence="11">
    <name type="scientific">uncultured Thermomicrobiales bacterium</name>
    <dbReference type="NCBI Taxonomy" id="1645740"/>
    <lineage>
        <taxon>Bacteria</taxon>
        <taxon>Pseudomonadati</taxon>
        <taxon>Thermomicrobiota</taxon>
        <taxon>Thermomicrobia</taxon>
        <taxon>Thermomicrobiales</taxon>
        <taxon>environmental samples</taxon>
    </lineage>
</organism>
<evidence type="ECO:0000256" key="4">
    <source>
        <dbReference type="ARBA" id="ARBA00022679"/>
    </source>
</evidence>
<dbReference type="PROSITE" id="PS50113">
    <property type="entry name" value="PAC"/>
    <property type="match status" value="1"/>
</dbReference>
<dbReference type="CDD" id="cd00130">
    <property type="entry name" value="PAS"/>
    <property type="match status" value="1"/>
</dbReference>
<dbReference type="InterPro" id="IPR000700">
    <property type="entry name" value="PAS-assoc_C"/>
</dbReference>
<proteinExistence type="predicted"/>
<evidence type="ECO:0000313" key="11">
    <source>
        <dbReference type="EMBL" id="CAA9550699.1"/>
    </source>
</evidence>
<dbReference type="SUPFAM" id="SSF55874">
    <property type="entry name" value="ATPase domain of HSP90 chaperone/DNA topoisomerase II/histidine kinase"/>
    <property type="match status" value="1"/>
</dbReference>
<dbReference type="EMBL" id="CADCWF010000108">
    <property type="protein sequence ID" value="CAA9550699.1"/>
    <property type="molecule type" value="Genomic_DNA"/>
</dbReference>
<feature type="domain" description="Histidine kinase" evidence="8">
    <location>
        <begin position="174"/>
        <end position="388"/>
    </location>
</feature>
<dbReference type="CDD" id="cd00082">
    <property type="entry name" value="HisKA"/>
    <property type="match status" value="1"/>
</dbReference>
<dbReference type="PROSITE" id="PS50109">
    <property type="entry name" value="HIS_KIN"/>
    <property type="match status" value="1"/>
</dbReference>
<dbReference type="SUPFAM" id="SSF55785">
    <property type="entry name" value="PYP-like sensor domain (PAS domain)"/>
    <property type="match status" value="1"/>
</dbReference>
<evidence type="ECO:0000256" key="3">
    <source>
        <dbReference type="ARBA" id="ARBA00022553"/>
    </source>
</evidence>
<dbReference type="InterPro" id="IPR036097">
    <property type="entry name" value="HisK_dim/P_sf"/>
</dbReference>
<keyword evidence="6" id="KW-0902">Two-component regulatory system</keyword>
<dbReference type="Pfam" id="PF00512">
    <property type="entry name" value="HisKA"/>
    <property type="match status" value="1"/>
</dbReference>
<dbReference type="SMART" id="SM00388">
    <property type="entry name" value="HisKA"/>
    <property type="match status" value="1"/>
</dbReference>
<gene>
    <name evidence="11" type="ORF">AVDCRST_MAG59-1735</name>
</gene>
<evidence type="ECO:0000256" key="6">
    <source>
        <dbReference type="ARBA" id="ARBA00023012"/>
    </source>
</evidence>
<dbReference type="SMART" id="SM00086">
    <property type="entry name" value="PAC"/>
    <property type="match status" value="1"/>
</dbReference>
<dbReference type="InterPro" id="IPR035965">
    <property type="entry name" value="PAS-like_dom_sf"/>
</dbReference>
<dbReference type="InterPro" id="IPR001610">
    <property type="entry name" value="PAC"/>
</dbReference>
<keyword evidence="3" id="KW-0597">Phosphoprotein</keyword>
<dbReference type="CDD" id="cd16922">
    <property type="entry name" value="HATPase_EvgS-ArcB-TorS-like"/>
    <property type="match status" value="1"/>
</dbReference>
<keyword evidence="4" id="KW-0808">Transferase</keyword>
<dbReference type="Pfam" id="PF02518">
    <property type="entry name" value="HATPase_c"/>
    <property type="match status" value="1"/>
</dbReference>
<dbReference type="GO" id="GO:0000155">
    <property type="term" value="F:phosphorelay sensor kinase activity"/>
    <property type="evidence" value="ECO:0007669"/>
    <property type="project" value="InterPro"/>
</dbReference>
<dbReference type="AlphaFoldDB" id="A0A6J4UL09"/>
<comment type="catalytic activity">
    <reaction evidence="1">
        <text>ATP + protein L-histidine = ADP + protein N-phospho-L-histidine.</text>
        <dbReference type="EC" id="2.7.13.3"/>
    </reaction>
</comment>
<evidence type="ECO:0000259" key="9">
    <source>
        <dbReference type="PROSITE" id="PS50112"/>
    </source>
</evidence>
<dbReference type="NCBIfam" id="TIGR00229">
    <property type="entry name" value="sensory_box"/>
    <property type="match status" value="1"/>
</dbReference>
<dbReference type="Gene3D" id="3.30.450.20">
    <property type="entry name" value="PAS domain"/>
    <property type="match status" value="1"/>
</dbReference>
<dbReference type="EC" id="2.7.13.3" evidence="2"/>
<dbReference type="InterPro" id="IPR036890">
    <property type="entry name" value="HATPase_C_sf"/>
</dbReference>
<feature type="region of interest" description="Disordered" evidence="7">
    <location>
        <begin position="1"/>
        <end position="25"/>
    </location>
</feature>
<dbReference type="Gene3D" id="3.30.565.10">
    <property type="entry name" value="Histidine kinase-like ATPase, C-terminal domain"/>
    <property type="match status" value="1"/>
</dbReference>
<dbReference type="SUPFAM" id="SSF47384">
    <property type="entry name" value="Homodimeric domain of signal transducing histidine kinase"/>
    <property type="match status" value="1"/>
</dbReference>